<gene>
    <name evidence="2" type="ORF">GCM10009535_13930</name>
</gene>
<feature type="region of interest" description="Disordered" evidence="1">
    <location>
        <begin position="80"/>
        <end position="99"/>
    </location>
</feature>
<proteinExistence type="predicted"/>
<evidence type="ECO:0000313" key="2">
    <source>
        <dbReference type="EMBL" id="GAA0638571.1"/>
    </source>
</evidence>
<protein>
    <submittedName>
        <fullName evidence="2">Uncharacterized protein</fullName>
    </submittedName>
</protein>
<evidence type="ECO:0000256" key="1">
    <source>
        <dbReference type="SAM" id="MobiDB-lite"/>
    </source>
</evidence>
<evidence type="ECO:0000313" key="3">
    <source>
        <dbReference type="Proteomes" id="UP001500724"/>
    </source>
</evidence>
<dbReference type="EMBL" id="BAAAGU010000010">
    <property type="protein sequence ID" value="GAA0638571.1"/>
    <property type="molecule type" value="Genomic_DNA"/>
</dbReference>
<reference evidence="2 3" key="1">
    <citation type="journal article" date="2019" name="Int. J. Syst. Evol. Microbiol.">
        <title>The Global Catalogue of Microorganisms (GCM) 10K type strain sequencing project: providing services to taxonomists for standard genome sequencing and annotation.</title>
        <authorList>
            <consortium name="The Broad Institute Genomics Platform"/>
            <consortium name="The Broad Institute Genome Sequencing Center for Infectious Disease"/>
            <person name="Wu L."/>
            <person name="Ma J."/>
        </authorList>
    </citation>
    <scope>NUCLEOTIDE SEQUENCE [LARGE SCALE GENOMIC DNA]</scope>
    <source>
        <strain evidence="2 3">JCM 10367</strain>
    </source>
</reference>
<keyword evidence="3" id="KW-1185">Reference proteome</keyword>
<dbReference type="Proteomes" id="UP001500724">
    <property type="component" value="Unassembled WGS sequence"/>
</dbReference>
<sequence>MWPMPAEASTTTESVVTARIAQRGLRRAGGRAARCGGCGRRCGAGRGRGERGGVDKGEHLRTTAVRGIVSTVGRYDLRPGISPPARAEVSPVRGNVMPL</sequence>
<accession>A0ABN1HCT4</accession>
<comment type="caution">
    <text evidence="2">The sequence shown here is derived from an EMBL/GenBank/DDBJ whole genome shotgun (WGS) entry which is preliminary data.</text>
</comment>
<name>A0ABN1HCT4_9ACTN</name>
<organism evidence="2 3">
    <name type="scientific">Streptomyces thermocarboxydovorans</name>
    <dbReference type="NCBI Taxonomy" id="59298"/>
    <lineage>
        <taxon>Bacteria</taxon>
        <taxon>Bacillati</taxon>
        <taxon>Actinomycetota</taxon>
        <taxon>Actinomycetes</taxon>
        <taxon>Kitasatosporales</taxon>
        <taxon>Streptomycetaceae</taxon>
        <taxon>Streptomyces</taxon>
    </lineage>
</organism>